<dbReference type="EMBL" id="X97918">
    <property type="protein sequence ID" value="CAA66592.1"/>
    <property type="molecule type" value="Genomic_DNA"/>
</dbReference>
<accession>O48445</accession>
<name>O48445_BPSPP</name>
<dbReference type="RefSeq" id="NP_690672.1">
    <property type="nucleotide sequence ID" value="NC_004166.2"/>
</dbReference>
<dbReference type="Proteomes" id="UP000002559">
    <property type="component" value="Segment"/>
</dbReference>
<organismHost>
    <name type="scientific">Bacillus subtilis</name>
    <dbReference type="NCBI Taxonomy" id="1423"/>
</organismHost>
<reference evidence="2" key="1">
    <citation type="journal article" date="1997" name="Gene">
        <title>The complete nucleotide sequence and functional organization of Bacillus subtilis bacteriophage SPP1.</title>
        <authorList>
            <person name="Alonso J.C."/>
            <person name="Luder G."/>
            <person name="Stiege A.C."/>
            <person name="Chai S."/>
            <person name="Weise F."/>
            <person name="Trautner T.A."/>
        </authorList>
    </citation>
    <scope>NUCLEOTIDE SEQUENCE [LARGE SCALE GENOMIC DNA]</scope>
</reference>
<proteinExistence type="predicted"/>
<organism evidence="1 2">
    <name type="scientific">Bacillus phage SPP1</name>
    <name type="common">Bacteriophage SPP1</name>
    <dbReference type="NCBI Taxonomy" id="10724"/>
    <lineage>
        <taxon>Viruses</taxon>
        <taxon>Duplodnaviria</taxon>
        <taxon>Heunggongvirae</taxon>
        <taxon>Uroviricota</taxon>
        <taxon>Caudoviricetes</taxon>
        <taxon>Trautnerviridae</taxon>
        <taxon>Polsinellivirinae</taxon>
        <taxon>Rivavirus</taxon>
        <taxon>Rivavirus SPP1</taxon>
    </lineage>
</organism>
<dbReference type="PIR" id="T42282">
    <property type="entry name" value="T42282"/>
</dbReference>
<dbReference type="KEGG" id="vg:955302"/>
<evidence type="ECO:0000313" key="2">
    <source>
        <dbReference type="Proteomes" id="UP000002559"/>
    </source>
</evidence>
<keyword evidence="2" id="KW-1185">Reference proteome</keyword>
<evidence type="ECO:0000313" key="1">
    <source>
        <dbReference type="EMBL" id="CAA66592.1"/>
    </source>
</evidence>
<dbReference type="GeneID" id="955302"/>
<sequence>MCFCSKSVCTFCSCITFWPRVAFWPLWPCWQLDISQETRYTLRHLLHPPYCASACSFFANSGFSLNKMPCSVRLKSGPCLNGFFLVGRPPKSAPLPGGGVPCTPPFGSVPLKR</sequence>
<protein>
    <submittedName>
        <fullName evidence="1">Bacteriophage SPP1 complete nucleotide sequence</fullName>
    </submittedName>
</protein>